<dbReference type="STRING" id="6573.A0A210PRL7"/>
<proteinExistence type="inferred from homology"/>
<dbReference type="InterPro" id="IPR007590">
    <property type="entry name" value="Saf4/Yju2"/>
</dbReference>
<feature type="compositionally biased region" description="Basic and acidic residues" evidence="2">
    <location>
        <begin position="338"/>
        <end position="354"/>
    </location>
</feature>
<evidence type="ECO:0008006" key="5">
    <source>
        <dbReference type="Google" id="ProtNLM"/>
    </source>
</evidence>
<evidence type="ECO:0000256" key="1">
    <source>
        <dbReference type="ARBA" id="ARBA00005595"/>
    </source>
</evidence>
<dbReference type="PANTHER" id="PTHR12111:SF2">
    <property type="entry name" value="SPLICING FACTOR YJU2B-RELATED"/>
    <property type="match status" value="1"/>
</dbReference>
<dbReference type="GO" id="GO:0000398">
    <property type="term" value="P:mRNA splicing, via spliceosome"/>
    <property type="evidence" value="ECO:0007669"/>
    <property type="project" value="InterPro"/>
</dbReference>
<accession>A0A210PRL7</accession>
<organism evidence="3 4">
    <name type="scientific">Mizuhopecten yessoensis</name>
    <name type="common">Japanese scallop</name>
    <name type="synonym">Patinopecten yessoensis</name>
    <dbReference type="NCBI Taxonomy" id="6573"/>
    <lineage>
        <taxon>Eukaryota</taxon>
        <taxon>Metazoa</taxon>
        <taxon>Spiralia</taxon>
        <taxon>Lophotrochozoa</taxon>
        <taxon>Mollusca</taxon>
        <taxon>Bivalvia</taxon>
        <taxon>Autobranchia</taxon>
        <taxon>Pteriomorphia</taxon>
        <taxon>Pectinida</taxon>
        <taxon>Pectinoidea</taxon>
        <taxon>Pectinidae</taxon>
        <taxon>Mizuhopecten</taxon>
    </lineage>
</organism>
<comment type="similarity">
    <text evidence="1">Belongs to the CWC16 family.</text>
</comment>
<protein>
    <recommendedName>
        <fullName evidence="5">Coiled-coil domain-containing protein 130-like</fullName>
    </recommendedName>
</protein>
<comment type="caution">
    <text evidence="3">The sequence shown here is derived from an EMBL/GenBank/DDBJ whole genome shotgun (WGS) entry which is preliminary data.</text>
</comment>
<evidence type="ECO:0000313" key="3">
    <source>
        <dbReference type="EMBL" id="OWF39086.1"/>
    </source>
</evidence>
<dbReference type="GO" id="GO:0071014">
    <property type="term" value="C:post-mRNA release spliceosomal complex"/>
    <property type="evidence" value="ECO:0007669"/>
    <property type="project" value="TreeGrafter"/>
</dbReference>
<sequence>MAERKSVNKYYPPDWEPSKGSVNKHFGQHPLRERAKKLKQGILVIRFELPYNIWCGGCSKPVAMGVRYNAEKSKVGNYYTTPIYKFRMKCHLCDNYFEIQTDPKNHDYVIMNGARRKEQRWDPKDNEQIVPEDKATQKKMATDAMYKLEHGSDDKDAGKSRVMNLGQIEGQREHWKDDYMINKLAREKFRTEKKQLKEAKAIDDRLLEKSSLDIPLVEEDEEDVRLAGLLKYTATESFDEKQLQKRKEIEKKPLFKRLPVTNESKPTSSKDIKIELIKQKFAGKIGTSKANVFNSPVLLSKTEKQNLKQSLGVRKRLSTSDRDRVNSPGKSEMSDSVETQRDGELTDITDKTTCDVDQSGQSNCDNNNGVDSSQSDRLTRVDQSRVDVVMDNESSSSTRPVCTSTVGLGLVCSYSDSDNTDESSDT</sequence>
<reference evidence="3 4" key="1">
    <citation type="journal article" date="2017" name="Nat. Ecol. Evol.">
        <title>Scallop genome provides insights into evolution of bilaterian karyotype and development.</title>
        <authorList>
            <person name="Wang S."/>
            <person name="Zhang J."/>
            <person name="Jiao W."/>
            <person name="Li J."/>
            <person name="Xun X."/>
            <person name="Sun Y."/>
            <person name="Guo X."/>
            <person name="Huan P."/>
            <person name="Dong B."/>
            <person name="Zhang L."/>
            <person name="Hu X."/>
            <person name="Sun X."/>
            <person name="Wang J."/>
            <person name="Zhao C."/>
            <person name="Wang Y."/>
            <person name="Wang D."/>
            <person name="Huang X."/>
            <person name="Wang R."/>
            <person name="Lv J."/>
            <person name="Li Y."/>
            <person name="Zhang Z."/>
            <person name="Liu B."/>
            <person name="Lu W."/>
            <person name="Hui Y."/>
            <person name="Liang J."/>
            <person name="Zhou Z."/>
            <person name="Hou R."/>
            <person name="Li X."/>
            <person name="Liu Y."/>
            <person name="Li H."/>
            <person name="Ning X."/>
            <person name="Lin Y."/>
            <person name="Zhao L."/>
            <person name="Xing Q."/>
            <person name="Dou J."/>
            <person name="Li Y."/>
            <person name="Mao J."/>
            <person name="Guo H."/>
            <person name="Dou H."/>
            <person name="Li T."/>
            <person name="Mu C."/>
            <person name="Jiang W."/>
            <person name="Fu Q."/>
            <person name="Fu X."/>
            <person name="Miao Y."/>
            <person name="Liu J."/>
            <person name="Yu Q."/>
            <person name="Li R."/>
            <person name="Liao H."/>
            <person name="Li X."/>
            <person name="Kong Y."/>
            <person name="Jiang Z."/>
            <person name="Chourrout D."/>
            <person name="Li R."/>
            <person name="Bao Z."/>
        </authorList>
    </citation>
    <scope>NUCLEOTIDE SEQUENCE [LARGE SCALE GENOMIC DNA]</scope>
    <source>
        <strain evidence="3 4">PY_sf001</strain>
    </source>
</reference>
<evidence type="ECO:0000313" key="4">
    <source>
        <dbReference type="Proteomes" id="UP000242188"/>
    </source>
</evidence>
<dbReference type="EMBL" id="NEDP02005544">
    <property type="protein sequence ID" value="OWF39086.1"/>
    <property type="molecule type" value="Genomic_DNA"/>
</dbReference>
<dbReference type="PANTHER" id="PTHR12111">
    <property type="entry name" value="SPLICING FACTOR YJU2"/>
    <property type="match status" value="1"/>
</dbReference>
<dbReference type="GO" id="GO:0005684">
    <property type="term" value="C:U2-type spliceosomal complex"/>
    <property type="evidence" value="ECO:0007669"/>
    <property type="project" value="TreeGrafter"/>
</dbReference>
<feature type="region of interest" description="Disordered" evidence="2">
    <location>
        <begin position="310"/>
        <end position="382"/>
    </location>
</feature>
<dbReference type="Pfam" id="PF04502">
    <property type="entry name" value="Saf4_Yju2"/>
    <property type="match status" value="1"/>
</dbReference>
<evidence type="ECO:0000256" key="2">
    <source>
        <dbReference type="SAM" id="MobiDB-lite"/>
    </source>
</evidence>
<name>A0A210PRL7_MIZYE</name>
<dbReference type="OrthoDB" id="360327at2759"/>
<gene>
    <name evidence="3" type="ORF">KP79_PYT08103</name>
</gene>
<feature type="compositionally biased region" description="Polar residues" evidence="2">
    <location>
        <begin position="355"/>
        <end position="376"/>
    </location>
</feature>
<dbReference type="AlphaFoldDB" id="A0A210PRL7"/>
<keyword evidence="4" id="KW-1185">Reference proteome</keyword>
<dbReference type="Proteomes" id="UP000242188">
    <property type="component" value="Unassembled WGS sequence"/>
</dbReference>